<evidence type="ECO:0000256" key="5">
    <source>
        <dbReference type="ARBA" id="ARBA00023136"/>
    </source>
</evidence>
<feature type="transmembrane region" description="Helical" evidence="6">
    <location>
        <begin position="12"/>
        <end position="30"/>
    </location>
</feature>
<dbReference type="InterPro" id="IPR050920">
    <property type="entry name" value="Nematode_rcpt-like_delta"/>
</dbReference>
<name>A0AAV5TKH1_9BILA</name>
<evidence type="ECO:0000256" key="4">
    <source>
        <dbReference type="ARBA" id="ARBA00022989"/>
    </source>
</evidence>
<keyword evidence="5 6" id="KW-0472">Membrane</keyword>
<protein>
    <recommendedName>
        <fullName evidence="9">G protein-coupled receptor</fullName>
    </recommendedName>
</protein>
<accession>A0AAV5TKH1</accession>
<dbReference type="Pfam" id="PF10317">
    <property type="entry name" value="7TM_GPCR_Srd"/>
    <property type="match status" value="1"/>
</dbReference>
<feature type="non-terminal residue" evidence="7">
    <location>
        <position position="113"/>
    </location>
</feature>
<dbReference type="EMBL" id="BTSX01000004">
    <property type="protein sequence ID" value="GMS94903.1"/>
    <property type="molecule type" value="Genomic_DNA"/>
</dbReference>
<keyword evidence="8" id="KW-1185">Reference proteome</keyword>
<dbReference type="PANTHER" id="PTHR22945:SF40">
    <property type="entry name" value="SERPENTINE RECEPTOR, CLASS D (DELTA)-RELATED"/>
    <property type="match status" value="1"/>
</dbReference>
<comment type="similarity">
    <text evidence="2">Belongs to the nematode receptor-like protein srd family.</text>
</comment>
<feature type="transmembrane region" description="Helical" evidence="6">
    <location>
        <begin position="85"/>
        <end position="105"/>
    </location>
</feature>
<keyword evidence="3 6" id="KW-0812">Transmembrane</keyword>
<evidence type="ECO:0000256" key="1">
    <source>
        <dbReference type="ARBA" id="ARBA00004141"/>
    </source>
</evidence>
<evidence type="ECO:0000256" key="6">
    <source>
        <dbReference type="SAM" id="Phobius"/>
    </source>
</evidence>
<keyword evidence="4 6" id="KW-1133">Transmembrane helix</keyword>
<dbReference type="InterPro" id="IPR019421">
    <property type="entry name" value="7TM_GPCR_serpentine_rcpt_Srd"/>
</dbReference>
<dbReference type="AlphaFoldDB" id="A0AAV5TKH1"/>
<comment type="subcellular location">
    <subcellularLocation>
        <location evidence="1">Membrane</location>
        <topology evidence="1">Multi-pass membrane protein</topology>
    </subcellularLocation>
</comment>
<organism evidence="7 8">
    <name type="scientific">Pristionchus entomophagus</name>
    <dbReference type="NCBI Taxonomy" id="358040"/>
    <lineage>
        <taxon>Eukaryota</taxon>
        <taxon>Metazoa</taxon>
        <taxon>Ecdysozoa</taxon>
        <taxon>Nematoda</taxon>
        <taxon>Chromadorea</taxon>
        <taxon>Rhabditida</taxon>
        <taxon>Rhabditina</taxon>
        <taxon>Diplogasteromorpha</taxon>
        <taxon>Diplogasteroidea</taxon>
        <taxon>Neodiplogasteridae</taxon>
        <taxon>Pristionchus</taxon>
    </lineage>
</organism>
<proteinExistence type="inferred from homology"/>
<comment type="caution">
    <text evidence="7">The sequence shown here is derived from an EMBL/GenBank/DDBJ whole genome shotgun (WGS) entry which is preliminary data.</text>
</comment>
<evidence type="ECO:0008006" key="9">
    <source>
        <dbReference type="Google" id="ProtNLM"/>
    </source>
</evidence>
<dbReference type="Proteomes" id="UP001432027">
    <property type="component" value="Unassembled WGS sequence"/>
</dbReference>
<evidence type="ECO:0000256" key="2">
    <source>
        <dbReference type="ARBA" id="ARBA00009166"/>
    </source>
</evidence>
<evidence type="ECO:0000256" key="3">
    <source>
        <dbReference type="ARBA" id="ARBA00022692"/>
    </source>
</evidence>
<dbReference type="GO" id="GO:0016020">
    <property type="term" value="C:membrane"/>
    <property type="evidence" value="ECO:0007669"/>
    <property type="project" value="UniProtKB-SubCell"/>
</dbReference>
<sequence length="113" mass="12719">VGMSTRALTPMLFTVSTLIFPIPAYILRAISRSTNMSTKTKKMHESFMKALLYTAFQPTLVSFAILITCAQNLKLFEASELSESLITLTVCLSSLLNPLATLYFVRQYKTWDL</sequence>
<gene>
    <name evidence="7" type="ORF">PENTCL1PPCAC_17078</name>
</gene>
<feature type="transmembrane region" description="Helical" evidence="6">
    <location>
        <begin position="50"/>
        <end position="73"/>
    </location>
</feature>
<evidence type="ECO:0000313" key="8">
    <source>
        <dbReference type="Proteomes" id="UP001432027"/>
    </source>
</evidence>
<dbReference type="PANTHER" id="PTHR22945">
    <property type="entry name" value="SERPENTINE RECEPTOR, CLASS D DELTA"/>
    <property type="match status" value="1"/>
</dbReference>
<reference evidence="7" key="1">
    <citation type="submission" date="2023-10" db="EMBL/GenBank/DDBJ databases">
        <title>Genome assembly of Pristionchus species.</title>
        <authorList>
            <person name="Yoshida K."/>
            <person name="Sommer R.J."/>
        </authorList>
    </citation>
    <scope>NUCLEOTIDE SEQUENCE</scope>
    <source>
        <strain evidence="7">RS0144</strain>
    </source>
</reference>
<feature type="non-terminal residue" evidence="7">
    <location>
        <position position="1"/>
    </location>
</feature>
<evidence type="ECO:0000313" key="7">
    <source>
        <dbReference type="EMBL" id="GMS94903.1"/>
    </source>
</evidence>